<name>A0A926Z5M1_9CYAN</name>
<dbReference type="GO" id="GO:0006508">
    <property type="term" value="P:proteolysis"/>
    <property type="evidence" value="ECO:0007669"/>
    <property type="project" value="InterPro"/>
</dbReference>
<dbReference type="AlphaFoldDB" id="A0A926Z5M1"/>
<organism evidence="3 4">
    <name type="scientific">Pseudanabaena cinerea FACHB-1277</name>
    <dbReference type="NCBI Taxonomy" id="2949581"/>
    <lineage>
        <taxon>Bacteria</taxon>
        <taxon>Bacillati</taxon>
        <taxon>Cyanobacteriota</taxon>
        <taxon>Cyanophyceae</taxon>
        <taxon>Pseudanabaenales</taxon>
        <taxon>Pseudanabaenaceae</taxon>
        <taxon>Pseudanabaena</taxon>
        <taxon>Pseudanabaena cinerea</taxon>
    </lineage>
</organism>
<comment type="similarity">
    <text evidence="1">Belongs to the peptidase U62 family.</text>
</comment>
<keyword evidence="4" id="KW-1185">Reference proteome</keyword>
<proteinExistence type="inferred from homology"/>
<comment type="caution">
    <text evidence="3">The sequence shown here is derived from an EMBL/GenBank/DDBJ whole genome shotgun (WGS) entry which is preliminary data.</text>
</comment>
<dbReference type="GO" id="GO:0008237">
    <property type="term" value="F:metallopeptidase activity"/>
    <property type="evidence" value="ECO:0007669"/>
    <property type="project" value="InterPro"/>
</dbReference>
<dbReference type="InterPro" id="IPR002510">
    <property type="entry name" value="Metalloprtase-TldD/E_N"/>
</dbReference>
<evidence type="ECO:0000259" key="2">
    <source>
        <dbReference type="Pfam" id="PF01523"/>
    </source>
</evidence>
<protein>
    <recommendedName>
        <fullName evidence="2">Metalloprotease TldD/E N-terminal domain-containing protein</fullName>
    </recommendedName>
</protein>
<dbReference type="InterPro" id="IPR035068">
    <property type="entry name" value="TldD/PmbA_N"/>
</dbReference>
<sequence>MVRQLKDRVVGLIDRYKSQVDFLAIRLERSHGTDIFLRSGKVETLSTGISIGGQVRVCHRGGWGFASFNGKKIFRLFCVFTSLCW</sequence>
<dbReference type="EMBL" id="JACJPY010000013">
    <property type="protein sequence ID" value="MBD2149763.1"/>
    <property type="molecule type" value="Genomic_DNA"/>
</dbReference>
<dbReference type="SUPFAM" id="SSF111283">
    <property type="entry name" value="Putative modulator of DNA gyrase, PmbA/TldD"/>
    <property type="match status" value="1"/>
</dbReference>
<evidence type="ECO:0000313" key="3">
    <source>
        <dbReference type="EMBL" id="MBD2149763.1"/>
    </source>
</evidence>
<accession>A0A926Z5M1</accession>
<reference evidence="3" key="2">
    <citation type="submission" date="2020-08" db="EMBL/GenBank/DDBJ databases">
        <authorList>
            <person name="Chen M."/>
            <person name="Teng W."/>
            <person name="Zhao L."/>
            <person name="Hu C."/>
            <person name="Zhou Y."/>
            <person name="Han B."/>
            <person name="Song L."/>
            <person name="Shu W."/>
        </authorList>
    </citation>
    <scope>NUCLEOTIDE SEQUENCE</scope>
    <source>
        <strain evidence="3">FACHB-1277</strain>
    </source>
</reference>
<evidence type="ECO:0000313" key="4">
    <source>
        <dbReference type="Proteomes" id="UP000631421"/>
    </source>
</evidence>
<reference evidence="3" key="1">
    <citation type="journal article" date="2015" name="ISME J.">
        <title>Draft Genome Sequence of Streptomyces incarnatus NRRL8089, which Produces the Nucleoside Antibiotic Sinefungin.</title>
        <authorList>
            <person name="Oshima K."/>
            <person name="Hattori M."/>
            <person name="Shimizu H."/>
            <person name="Fukuda K."/>
            <person name="Nemoto M."/>
            <person name="Inagaki K."/>
            <person name="Tamura T."/>
        </authorList>
    </citation>
    <scope>NUCLEOTIDE SEQUENCE</scope>
    <source>
        <strain evidence="3">FACHB-1277</strain>
    </source>
</reference>
<evidence type="ECO:0000256" key="1">
    <source>
        <dbReference type="ARBA" id="ARBA00005836"/>
    </source>
</evidence>
<gene>
    <name evidence="3" type="ORF">H6F44_06430</name>
</gene>
<feature type="domain" description="Metalloprotease TldD/E N-terminal" evidence="2">
    <location>
        <begin position="25"/>
        <end position="69"/>
    </location>
</feature>
<dbReference type="Pfam" id="PF01523">
    <property type="entry name" value="PmbA_TldD_1st"/>
    <property type="match status" value="1"/>
</dbReference>
<dbReference type="InterPro" id="IPR036059">
    <property type="entry name" value="TldD/PmbA_sf"/>
</dbReference>
<dbReference type="Proteomes" id="UP000631421">
    <property type="component" value="Unassembled WGS sequence"/>
</dbReference>
<dbReference type="Gene3D" id="3.30.2290.10">
    <property type="entry name" value="PmbA/TldD superfamily"/>
    <property type="match status" value="1"/>
</dbReference>